<dbReference type="PRINTS" id="PR00119">
    <property type="entry name" value="CATATPASE"/>
</dbReference>
<evidence type="ECO:0000256" key="5">
    <source>
        <dbReference type="ARBA" id="ARBA00022840"/>
    </source>
</evidence>
<dbReference type="SFLD" id="SFLDS00003">
    <property type="entry name" value="Haloacid_Dehalogenase"/>
    <property type="match status" value="1"/>
</dbReference>
<dbReference type="Gene3D" id="3.40.1110.10">
    <property type="entry name" value="Calcium-transporting ATPase, cytoplasmic domain N"/>
    <property type="match status" value="1"/>
</dbReference>
<feature type="domain" description="Cation-transporting P-type ATPase N-terminal" evidence="10">
    <location>
        <begin position="14"/>
        <end position="87"/>
    </location>
</feature>
<dbReference type="Gene3D" id="1.20.1110.10">
    <property type="entry name" value="Calcium-transporting ATPase, transmembrane domain"/>
    <property type="match status" value="1"/>
</dbReference>
<keyword evidence="7 9" id="KW-1133">Transmembrane helix</keyword>
<dbReference type="EMBL" id="CP037939">
    <property type="protein sequence ID" value="QBR47481.1"/>
    <property type="molecule type" value="Genomic_DNA"/>
</dbReference>
<keyword evidence="8 9" id="KW-0472">Membrane</keyword>
<dbReference type="InterPro" id="IPR018303">
    <property type="entry name" value="ATPase_P-typ_P_site"/>
</dbReference>
<name>A0ABX5SMV7_9LACO</name>
<feature type="transmembrane region" description="Helical" evidence="9">
    <location>
        <begin position="62"/>
        <end position="85"/>
    </location>
</feature>
<evidence type="ECO:0000313" key="11">
    <source>
        <dbReference type="EMBL" id="QBR47481.1"/>
    </source>
</evidence>
<protein>
    <submittedName>
        <fullName evidence="11">HAD family hydrolase</fullName>
    </submittedName>
</protein>
<dbReference type="Pfam" id="PF00689">
    <property type="entry name" value="Cation_ATPase_C"/>
    <property type="match status" value="1"/>
</dbReference>
<feature type="transmembrane region" description="Helical" evidence="9">
    <location>
        <begin position="831"/>
        <end position="850"/>
    </location>
</feature>
<evidence type="ECO:0000256" key="6">
    <source>
        <dbReference type="ARBA" id="ARBA00022967"/>
    </source>
</evidence>
<dbReference type="PANTHER" id="PTHR43294">
    <property type="entry name" value="SODIUM/POTASSIUM-TRANSPORTING ATPASE SUBUNIT ALPHA"/>
    <property type="match status" value="1"/>
</dbReference>
<evidence type="ECO:0000256" key="3">
    <source>
        <dbReference type="ARBA" id="ARBA00022692"/>
    </source>
</evidence>
<dbReference type="Pfam" id="PF00122">
    <property type="entry name" value="E1-E2_ATPase"/>
    <property type="match status" value="1"/>
</dbReference>
<feature type="transmembrane region" description="Helical" evidence="9">
    <location>
        <begin position="862"/>
        <end position="881"/>
    </location>
</feature>
<dbReference type="Pfam" id="PF00702">
    <property type="entry name" value="Hydrolase"/>
    <property type="match status" value="1"/>
</dbReference>
<keyword evidence="4" id="KW-0547">Nucleotide-binding</keyword>
<dbReference type="PRINTS" id="PR00120">
    <property type="entry name" value="HATPASE"/>
</dbReference>
<evidence type="ECO:0000256" key="8">
    <source>
        <dbReference type="ARBA" id="ARBA00023136"/>
    </source>
</evidence>
<keyword evidence="5" id="KW-0067">ATP-binding</keyword>
<evidence type="ECO:0000259" key="10">
    <source>
        <dbReference type="SMART" id="SM00831"/>
    </source>
</evidence>
<comment type="similarity">
    <text evidence="2">Belongs to the cation transport ATPase (P-type) (TC 3.A.3) family. Type IIA subfamily.</text>
</comment>
<dbReference type="InterPro" id="IPR044492">
    <property type="entry name" value="P_typ_ATPase_HD_dom"/>
</dbReference>
<dbReference type="Gene3D" id="3.40.50.1000">
    <property type="entry name" value="HAD superfamily/HAD-like"/>
    <property type="match status" value="1"/>
</dbReference>
<reference evidence="11 12" key="1">
    <citation type="submission" date="2019-03" db="EMBL/GenBank/DDBJ databases">
        <title>Complete Genome Sequence of Leuconostoc kimchii strain NKJ218 Isolated from Homemade Kimchi.</title>
        <authorList>
            <person name="Jung J.Y."/>
            <person name="Jin H.M."/>
            <person name="Jung J.-W."/>
            <person name="Lee S.-Y."/>
            <person name="Ryu B.-G."/>
            <person name="Han S.-S."/>
            <person name="Kang H.K."/>
            <person name="Choi H.W."/>
            <person name="Chung E.J."/>
            <person name="Choi K.-M."/>
        </authorList>
    </citation>
    <scope>NUCLEOTIDE SEQUENCE [LARGE SCALE GENOMIC DNA]</scope>
    <source>
        <strain evidence="11 12">NKJ218</strain>
    </source>
</reference>
<comment type="subcellular location">
    <subcellularLocation>
        <location evidence="1">Membrane</location>
        <topology evidence="1">Multi-pass membrane protein</topology>
    </subcellularLocation>
</comment>
<dbReference type="NCBIfam" id="TIGR01494">
    <property type="entry name" value="ATPase_P-type"/>
    <property type="match status" value="2"/>
</dbReference>
<feature type="transmembrane region" description="Helical" evidence="9">
    <location>
        <begin position="789"/>
        <end position="810"/>
    </location>
</feature>
<dbReference type="InterPro" id="IPR008250">
    <property type="entry name" value="ATPase_P-typ_transduc_dom_A_sf"/>
</dbReference>
<dbReference type="SFLD" id="SFLDG00002">
    <property type="entry name" value="C1.7:_P-type_atpase_like"/>
    <property type="match status" value="1"/>
</dbReference>
<dbReference type="SUPFAM" id="SSF81660">
    <property type="entry name" value="Metal cation-transporting ATPase, ATP-binding domain N"/>
    <property type="match status" value="1"/>
</dbReference>
<dbReference type="InterPro" id="IPR001757">
    <property type="entry name" value="P_typ_ATPase"/>
</dbReference>
<feature type="transmembrane region" description="Helical" evidence="9">
    <location>
        <begin position="280"/>
        <end position="306"/>
    </location>
</feature>
<dbReference type="InterPro" id="IPR023299">
    <property type="entry name" value="ATPase_P-typ_cyto_dom_N"/>
</dbReference>
<dbReference type="SUPFAM" id="SSF56784">
    <property type="entry name" value="HAD-like"/>
    <property type="match status" value="1"/>
</dbReference>
<dbReference type="SUPFAM" id="SSF81665">
    <property type="entry name" value="Calcium ATPase, transmembrane domain M"/>
    <property type="match status" value="1"/>
</dbReference>
<accession>A0ABX5SMV7</accession>
<keyword evidence="3 9" id="KW-0812">Transmembrane</keyword>
<feature type="transmembrane region" description="Helical" evidence="9">
    <location>
        <begin position="692"/>
        <end position="712"/>
    </location>
</feature>
<feature type="transmembrane region" description="Helical" evidence="9">
    <location>
        <begin position="764"/>
        <end position="783"/>
    </location>
</feature>
<dbReference type="InterPro" id="IPR023298">
    <property type="entry name" value="ATPase_P-typ_TM_dom_sf"/>
</dbReference>
<gene>
    <name evidence="11" type="ORF">EW139_04855</name>
</gene>
<dbReference type="PANTHER" id="PTHR43294:SF20">
    <property type="entry name" value="P-TYPE ATPASE"/>
    <property type="match status" value="1"/>
</dbReference>
<feature type="transmembrane region" description="Helical" evidence="9">
    <location>
        <begin position="724"/>
        <end position="743"/>
    </location>
</feature>
<feature type="transmembrane region" description="Helical" evidence="9">
    <location>
        <begin position="91"/>
        <end position="108"/>
    </location>
</feature>
<dbReference type="SMART" id="SM00831">
    <property type="entry name" value="Cation_ATPase_N"/>
    <property type="match status" value="1"/>
</dbReference>
<dbReference type="RefSeq" id="WP_013102323.1">
    <property type="nucleotide sequence ID" value="NZ_CP037939.1"/>
</dbReference>
<dbReference type="SFLD" id="SFLDF00027">
    <property type="entry name" value="p-type_atpase"/>
    <property type="match status" value="1"/>
</dbReference>
<evidence type="ECO:0000313" key="12">
    <source>
        <dbReference type="Proteomes" id="UP000295756"/>
    </source>
</evidence>
<proteinExistence type="inferred from homology"/>
<evidence type="ECO:0000256" key="7">
    <source>
        <dbReference type="ARBA" id="ARBA00022989"/>
    </source>
</evidence>
<keyword evidence="12" id="KW-1185">Reference proteome</keyword>
<dbReference type="Proteomes" id="UP000295756">
    <property type="component" value="Chromosome"/>
</dbReference>
<dbReference type="InterPro" id="IPR050510">
    <property type="entry name" value="Cation_transp_ATPase_P-type"/>
</dbReference>
<dbReference type="InterPro" id="IPR006068">
    <property type="entry name" value="ATPase_P-typ_cation-transptr_C"/>
</dbReference>
<feature type="transmembrane region" description="Helical" evidence="9">
    <location>
        <begin position="255"/>
        <end position="274"/>
    </location>
</feature>
<dbReference type="Gene3D" id="2.70.150.10">
    <property type="entry name" value="Calcium-transporting ATPase, cytoplasmic transduction domain A"/>
    <property type="match status" value="1"/>
</dbReference>
<sequence length="901" mass="98191">MMTKDDVPKPMQDEYHAEDWHKIISDFDGHYPDGLTDQEVNNKLEIHGFNEMKLKSTPKWLIFLKQFNNVIIYILIAAALMTLLMRHYSDAVVIGLVVIINALIGYFQEVNASNALEKIKNMLSVEATVIRNGVRSDIPSRELVPGDLVYLEAGDNVPADLRIVDADNLRIQESSLTGEADSVLKFDSVVELKTPLADRVNMAYATTAVTNGSATGVVVSTGLKTEIGLISQSVSDVKNNKSPLTKELDTLGRGISWFIIIVAVATFILGWVMNVYALPVLAMAIITMIVGSMPEGLPAATSVILATGVQTLTKKHAIVKTLPAAETLGAVDIIASDKTGTLTKNEMTLQDIVVGQNHYQVTGTGYAPEGEIQLNHVAVDASKDEALEMFLTMGHQANDTFLTSENGEWQINGEPTDAAFLSAYYKAFGQKKPKLKEIDRLPFDSDYRFMARLVENQKGQRFIAIKGAPDKLFKLAAMSQSFNSQYWSELSGHFAKTGKRVIAVGYQPVSADTREVTHEQLQATGIELIGIAAIIDPPRPEVVAAIKDMRQAGIHVKMITGDSVDTAVAIGRQLGLADGIDAMTGVEVDALSDKELALAVTRYDVFARTTPQNKLRIVEAYQASGLVTAMTGDGVNDAPALKKADIGVAMGIKGTDVAKDSADMVLANDDFSTIKVAIAQGRRLYDNIRKTILFLLPTSFAEGLIVVMSIFLRQPMPLTPTQLLWINMVSAITIQLAFIFEPAEPGLMNRPPRKTSAKLMNRHDVFQMTYVSILIAAVGLAVFEVLGSSVSFGVASTMVVNIIIFGKIFYLFNIRTEAPALSRSLWSNPMAFVAVGLMILLQIIFTYVPFMQGVFSTAGLSASNWVTVVMTGAIVLIVTEIHKYWRLRKSSSSGSFKSTSD</sequence>
<evidence type="ECO:0000256" key="4">
    <source>
        <dbReference type="ARBA" id="ARBA00022741"/>
    </source>
</evidence>
<dbReference type="InterPro" id="IPR036412">
    <property type="entry name" value="HAD-like_sf"/>
</dbReference>
<dbReference type="PROSITE" id="PS00154">
    <property type="entry name" value="ATPASE_E1_E2"/>
    <property type="match status" value="1"/>
</dbReference>
<keyword evidence="6" id="KW-1278">Translocase</keyword>
<dbReference type="InterPro" id="IPR023214">
    <property type="entry name" value="HAD_sf"/>
</dbReference>
<evidence type="ECO:0000256" key="9">
    <source>
        <dbReference type="SAM" id="Phobius"/>
    </source>
</evidence>
<dbReference type="Pfam" id="PF00690">
    <property type="entry name" value="Cation_ATPase_N"/>
    <property type="match status" value="1"/>
</dbReference>
<organism evidence="11 12">
    <name type="scientific">Leuconostoc kimchii</name>
    <dbReference type="NCBI Taxonomy" id="136609"/>
    <lineage>
        <taxon>Bacteria</taxon>
        <taxon>Bacillati</taxon>
        <taxon>Bacillota</taxon>
        <taxon>Bacilli</taxon>
        <taxon>Lactobacillales</taxon>
        <taxon>Lactobacillaceae</taxon>
        <taxon>Leuconostoc</taxon>
    </lineage>
</organism>
<evidence type="ECO:0000256" key="2">
    <source>
        <dbReference type="ARBA" id="ARBA00005675"/>
    </source>
</evidence>
<dbReference type="GO" id="GO:0016787">
    <property type="term" value="F:hydrolase activity"/>
    <property type="evidence" value="ECO:0007669"/>
    <property type="project" value="UniProtKB-KW"/>
</dbReference>
<dbReference type="InterPro" id="IPR004014">
    <property type="entry name" value="ATPase_P-typ_cation-transptr_N"/>
</dbReference>
<dbReference type="SUPFAM" id="SSF81653">
    <property type="entry name" value="Calcium ATPase, transduction domain A"/>
    <property type="match status" value="1"/>
</dbReference>
<keyword evidence="11" id="KW-0378">Hydrolase</keyword>
<evidence type="ECO:0000256" key="1">
    <source>
        <dbReference type="ARBA" id="ARBA00004141"/>
    </source>
</evidence>
<dbReference type="InterPro" id="IPR059000">
    <property type="entry name" value="ATPase_P-type_domA"/>
</dbReference>